<proteinExistence type="predicted"/>
<dbReference type="EMBL" id="GL883077">
    <property type="protein sequence ID" value="EGF93193.1"/>
    <property type="molecule type" value="Genomic_DNA"/>
</dbReference>
<dbReference type="HOGENOM" id="CLU_3265030_0_0_5"/>
<reference evidence="2" key="1">
    <citation type="submission" date="2011-03" db="EMBL/GenBank/DDBJ databases">
        <title>Draft genome sequence of Brevundimonas diminuta.</title>
        <authorList>
            <person name="Brown P.J.B."/>
            <person name="Buechlein A."/>
            <person name="Hemmerich C."/>
            <person name="Brun Y.V."/>
        </authorList>
    </citation>
    <scope>NUCLEOTIDE SEQUENCE [LARGE SCALE GENOMIC DNA]</scope>
    <source>
        <strain evidence="2">C19</strain>
    </source>
</reference>
<dbReference type="Proteomes" id="UP000006512">
    <property type="component" value="Unassembled WGS sequence"/>
</dbReference>
<protein>
    <submittedName>
        <fullName evidence="1">Uncharacterized protein</fullName>
    </submittedName>
</protein>
<dbReference type="AlphaFoldDB" id="F4QJT6"/>
<gene>
    <name evidence="1" type="ORF">ABI_16330</name>
</gene>
<organism evidence="1 2">
    <name type="scientific">Asticcacaulis biprosthecium C19</name>
    <dbReference type="NCBI Taxonomy" id="715226"/>
    <lineage>
        <taxon>Bacteria</taxon>
        <taxon>Pseudomonadati</taxon>
        <taxon>Pseudomonadota</taxon>
        <taxon>Alphaproteobacteria</taxon>
        <taxon>Caulobacterales</taxon>
        <taxon>Caulobacteraceae</taxon>
        <taxon>Asticcacaulis</taxon>
    </lineage>
</organism>
<accession>F4QJT6</accession>
<keyword evidence="2" id="KW-1185">Reference proteome</keyword>
<evidence type="ECO:0000313" key="1">
    <source>
        <dbReference type="EMBL" id="EGF93193.1"/>
    </source>
</evidence>
<evidence type="ECO:0000313" key="2">
    <source>
        <dbReference type="Proteomes" id="UP000006512"/>
    </source>
</evidence>
<name>F4QJT6_9CAUL</name>
<sequence>MYFRFLEGAIWKQGMNLCDNAKGGRFRKADPQITQITQIGS</sequence>